<gene>
    <name evidence="2" type="ORF">SSS_3911</name>
</gene>
<dbReference type="EnsemblMetazoa" id="SSS_3911s_mrna">
    <property type="protein sequence ID" value="KAF7488143.1"/>
    <property type="gene ID" value="SSS_3911"/>
</dbReference>
<dbReference type="GO" id="GO:0032797">
    <property type="term" value="C:SMN complex"/>
    <property type="evidence" value="ECO:0007669"/>
    <property type="project" value="TreeGrafter"/>
</dbReference>
<dbReference type="GO" id="GO:0005634">
    <property type="term" value="C:nucleus"/>
    <property type="evidence" value="ECO:0007669"/>
    <property type="project" value="InterPro"/>
</dbReference>
<evidence type="ECO:0000313" key="3">
    <source>
        <dbReference type="EnsemblMetazoa" id="KAF7488143.1"/>
    </source>
</evidence>
<keyword evidence="4" id="KW-1185">Reference proteome</keyword>
<accession>A0A834VC37</accession>
<dbReference type="InterPro" id="IPR009422">
    <property type="entry name" value="Gemin6"/>
</dbReference>
<dbReference type="GO" id="GO:0000387">
    <property type="term" value="P:spliceosomal snRNP assembly"/>
    <property type="evidence" value="ECO:0007669"/>
    <property type="project" value="TreeGrafter"/>
</dbReference>
<feature type="domain" description="AD" evidence="1">
    <location>
        <begin position="83"/>
        <end position="182"/>
    </location>
</feature>
<dbReference type="Proteomes" id="UP000070412">
    <property type="component" value="Unassembled WGS sequence"/>
</dbReference>
<dbReference type="AlphaFoldDB" id="A0A834VC37"/>
<dbReference type="PANTHER" id="PTHR14710">
    <property type="entry name" value="GEM-ASSOCIATED PROTEIN 6"/>
    <property type="match status" value="1"/>
</dbReference>
<dbReference type="EMBL" id="WVUK01000066">
    <property type="protein sequence ID" value="KAF7488143.1"/>
    <property type="molecule type" value="Genomic_DNA"/>
</dbReference>
<evidence type="ECO:0000313" key="2">
    <source>
        <dbReference type="EMBL" id="KAF7488143.1"/>
    </source>
</evidence>
<name>A0A834VC37_SARSC</name>
<reference evidence="3" key="3">
    <citation type="submission" date="2022-06" db="UniProtKB">
        <authorList>
            <consortium name="EnsemblMetazoa"/>
        </authorList>
    </citation>
    <scope>IDENTIFICATION</scope>
</reference>
<sequence>MSTSIGDRDRIQSILVDHLNKKIRIELKNKNFLEGFLIYVNPYHCFGLIEKSQNDCEQTENSIILVREEYISLINSLDEEISSNESIKKFHKFLNKSTCDTNRLNESILDKSISKVNPSKQIALKILADNNVPVEEIDNDCLIAAYNVRISPPYSAEDCQSINTMVLRKIKSILDKGYNNLFKDWKDIKD</sequence>
<reference evidence="4" key="1">
    <citation type="journal article" date="2020" name="PLoS Negl. Trop. Dis.">
        <title>High-quality nuclear genome for Sarcoptes scabiei-A critical resource for a neglected parasite.</title>
        <authorList>
            <person name="Korhonen P.K."/>
            <person name="Gasser R.B."/>
            <person name="Ma G."/>
            <person name="Wang T."/>
            <person name="Stroehlein A.J."/>
            <person name="Young N.D."/>
            <person name="Ang C.S."/>
            <person name="Fernando D.D."/>
            <person name="Lu H.C."/>
            <person name="Taylor S."/>
            <person name="Reynolds S.L."/>
            <person name="Mofiz E."/>
            <person name="Najaraj S.H."/>
            <person name="Gowda H."/>
            <person name="Madugundu A."/>
            <person name="Renuse S."/>
            <person name="Holt D."/>
            <person name="Pandey A."/>
            <person name="Papenfuss A.T."/>
            <person name="Fischer K."/>
        </authorList>
    </citation>
    <scope>NUCLEOTIDE SEQUENCE [LARGE SCALE GENOMIC DNA]</scope>
</reference>
<evidence type="ECO:0000259" key="1">
    <source>
        <dbReference type="PROSITE" id="PS52001"/>
    </source>
</evidence>
<dbReference type="InterPro" id="IPR047574">
    <property type="entry name" value="AD"/>
</dbReference>
<reference evidence="2" key="2">
    <citation type="submission" date="2020-01" db="EMBL/GenBank/DDBJ databases">
        <authorList>
            <person name="Korhonen P.K.K."/>
            <person name="Guangxu M.G."/>
            <person name="Wang T.W."/>
            <person name="Stroehlein A.J.S."/>
            <person name="Young N.D."/>
            <person name="Ang C.-S.A."/>
            <person name="Fernando D.W.F."/>
            <person name="Lu H.L."/>
            <person name="Taylor S.T."/>
            <person name="Ehtesham M.E.M."/>
            <person name="Najaraj S.H.N."/>
            <person name="Harsha G.H.G."/>
            <person name="Madugundu A.M."/>
            <person name="Renuse S.R."/>
            <person name="Holt D.H."/>
            <person name="Pandey A.P."/>
            <person name="Papenfuss A.P."/>
            <person name="Gasser R.B.G."/>
            <person name="Fischer K.F."/>
        </authorList>
    </citation>
    <scope>NUCLEOTIDE SEQUENCE</scope>
    <source>
        <strain evidence="2">SSS_KF_BRIS2020</strain>
    </source>
</reference>
<dbReference type="PANTHER" id="PTHR14710:SF2">
    <property type="entry name" value="GEM-ASSOCIATED PROTEIN 6"/>
    <property type="match status" value="1"/>
</dbReference>
<dbReference type="OrthoDB" id="77463at2759"/>
<evidence type="ECO:0000313" key="4">
    <source>
        <dbReference type="Proteomes" id="UP000070412"/>
    </source>
</evidence>
<dbReference type="GO" id="GO:0000245">
    <property type="term" value="P:spliceosomal complex assembly"/>
    <property type="evidence" value="ECO:0007669"/>
    <property type="project" value="InterPro"/>
</dbReference>
<organism evidence="2">
    <name type="scientific">Sarcoptes scabiei</name>
    <name type="common">Itch mite</name>
    <name type="synonym">Acarus scabiei</name>
    <dbReference type="NCBI Taxonomy" id="52283"/>
    <lineage>
        <taxon>Eukaryota</taxon>
        <taxon>Metazoa</taxon>
        <taxon>Ecdysozoa</taxon>
        <taxon>Arthropoda</taxon>
        <taxon>Chelicerata</taxon>
        <taxon>Arachnida</taxon>
        <taxon>Acari</taxon>
        <taxon>Acariformes</taxon>
        <taxon>Sarcoptiformes</taxon>
        <taxon>Astigmata</taxon>
        <taxon>Psoroptidia</taxon>
        <taxon>Sarcoptoidea</taxon>
        <taxon>Sarcoptidae</taxon>
        <taxon>Sarcoptinae</taxon>
        <taxon>Sarcoptes</taxon>
    </lineage>
</organism>
<protein>
    <recommendedName>
        <fullName evidence="1">AD domain-containing protein</fullName>
    </recommendedName>
</protein>
<proteinExistence type="predicted"/>
<dbReference type="PROSITE" id="PS52001">
    <property type="entry name" value="AD"/>
    <property type="match status" value="1"/>
</dbReference>